<protein>
    <submittedName>
        <fullName evidence="1">Uncharacterized protein</fullName>
    </submittedName>
</protein>
<gene>
    <name evidence="1" type="ORF">S03H2_32354</name>
</gene>
<name>X1ICJ8_9ZZZZ</name>
<accession>X1ICJ8</accession>
<sequence>IVIIKAPYLLATDEAFKRKCGELESLQKFLKPPSNIKFQITLKDKSKAKREYSMIGCFNNNYAF</sequence>
<reference evidence="1" key="1">
    <citation type="journal article" date="2014" name="Front. Microbiol.">
        <title>High frequency of phylogenetically diverse reductive dehalogenase-homologous genes in deep subseafloor sedimentary metagenomes.</title>
        <authorList>
            <person name="Kawai M."/>
            <person name="Futagami T."/>
            <person name="Toyoda A."/>
            <person name="Takaki Y."/>
            <person name="Nishi S."/>
            <person name="Hori S."/>
            <person name="Arai W."/>
            <person name="Tsubouchi T."/>
            <person name="Morono Y."/>
            <person name="Uchiyama I."/>
            <person name="Ito T."/>
            <person name="Fujiyama A."/>
            <person name="Inagaki F."/>
            <person name="Takami H."/>
        </authorList>
    </citation>
    <scope>NUCLEOTIDE SEQUENCE</scope>
    <source>
        <strain evidence="1">Expedition CK06-06</strain>
    </source>
</reference>
<feature type="non-terminal residue" evidence="1">
    <location>
        <position position="1"/>
    </location>
</feature>
<evidence type="ECO:0000313" key="1">
    <source>
        <dbReference type="EMBL" id="GAH55313.1"/>
    </source>
</evidence>
<dbReference type="EMBL" id="BARU01019659">
    <property type="protein sequence ID" value="GAH55313.1"/>
    <property type="molecule type" value="Genomic_DNA"/>
</dbReference>
<organism evidence="1">
    <name type="scientific">marine sediment metagenome</name>
    <dbReference type="NCBI Taxonomy" id="412755"/>
    <lineage>
        <taxon>unclassified sequences</taxon>
        <taxon>metagenomes</taxon>
        <taxon>ecological metagenomes</taxon>
    </lineage>
</organism>
<dbReference type="AlphaFoldDB" id="X1ICJ8"/>
<comment type="caution">
    <text evidence="1">The sequence shown here is derived from an EMBL/GenBank/DDBJ whole genome shotgun (WGS) entry which is preliminary data.</text>
</comment>
<proteinExistence type="predicted"/>